<evidence type="ECO:0000256" key="4">
    <source>
        <dbReference type="ARBA" id="ARBA00023306"/>
    </source>
</evidence>
<keyword evidence="4 5" id="KW-0131">Cell cycle</keyword>
<evidence type="ECO:0000256" key="3">
    <source>
        <dbReference type="ARBA" id="ARBA00022829"/>
    </source>
</evidence>
<accession>A0A8J2YCW9</accession>
<reference evidence="6" key="2">
    <citation type="submission" date="2020-09" db="EMBL/GenBank/DDBJ databases">
        <authorList>
            <person name="Sun Q."/>
            <person name="Zhou Y."/>
        </authorList>
    </citation>
    <scope>NUCLEOTIDE SEQUENCE</scope>
    <source>
        <strain evidence="6">CGMCC 1.15371</strain>
    </source>
</reference>
<protein>
    <recommendedName>
        <fullName evidence="5">Segregation and condensation protein B</fullName>
    </recommendedName>
</protein>
<dbReference type="GO" id="GO:0051301">
    <property type="term" value="P:cell division"/>
    <property type="evidence" value="ECO:0007669"/>
    <property type="project" value="UniProtKB-KW"/>
</dbReference>
<evidence type="ECO:0000256" key="1">
    <source>
        <dbReference type="ARBA" id="ARBA00022490"/>
    </source>
</evidence>
<keyword evidence="7" id="KW-1185">Reference proteome</keyword>
<dbReference type="PANTHER" id="PTHR34298">
    <property type="entry name" value="SEGREGATION AND CONDENSATION PROTEIN B"/>
    <property type="match status" value="1"/>
</dbReference>
<organism evidence="6 7">
    <name type="scientific">Pullulanibacillus camelliae</name>
    <dbReference type="NCBI Taxonomy" id="1707096"/>
    <lineage>
        <taxon>Bacteria</taxon>
        <taxon>Bacillati</taxon>
        <taxon>Bacillota</taxon>
        <taxon>Bacilli</taxon>
        <taxon>Bacillales</taxon>
        <taxon>Sporolactobacillaceae</taxon>
        <taxon>Pullulanibacillus</taxon>
    </lineage>
</organism>
<dbReference type="HAMAP" id="MF_01804">
    <property type="entry name" value="ScpB"/>
    <property type="match status" value="1"/>
</dbReference>
<dbReference type="Proteomes" id="UP000628775">
    <property type="component" value="Unassembled WGS sequence"/>
</dbReference>
<comment type="caution">
    <text evidence="6">The sequence shown here is derived from an EMBL/GenBank/DDBJ whole genome shotgun (WGS) entry which is preliminary data.</text>
</comment>
<dbReference type="AlphaFoldDB" id="A0A8J2YCW9"/>
<dbReference type="EMBL" id="BMIR01000006">
    <property type="protein sequence ID" value="GGE38367.1"/>
    <property type="molecule type" value="Genomic_DNA"/>
</dbReference>
<dbReference type="InterPro" id="IPR036390">
    <property type="entry name" value="WH_DNA-bd_sf"/>
</dbReference>
<dbReference type="InterPro" id="IPR036388">
    <property type="entry name" value="WH-like_DNA-bd_sf"/>
</dbReference>
<dbReference type="NCBIfam" id="TIGR00281">
    <property type="entry name" value="SMC-Scp complex subunit ScpB"/>
    <property type="match status" value="1"/>
</dbReference>
<comment type="subcellular location">
    <subcellularLocation>
        <location evidence="5">Cytoplasm</location>
    </subcellularLocation>
    <text evidence="5">Associated with two foci at the outer edges of the nucleoid region in young cells, and at four foci within both cell halves in older cells.</text>
</comment>
<dbReference type="GO" id="GO:0006260">
    <property type="term" value="P:DNA replication"/>
    <property type="evidence" value="ECO:0007669"/>
    <property type="project" value="UniProtKB-UniRule"/>
</dbReference>
<dbReference type="GO" id="GO:0051304">
    <property type="term" value="P:chromosome separation"/>
    <property type="evidence" value="ECO:0007669"/>
    <property type="project" value="InterPro"/>
</dbReference>
<comment type="similarity">
    <text evidence="5">Belongs to the ScpB family.</text>
</comment>
<comment type="function">
    <text evidence="5">Participates in chromosomal partition during cell division. May act via the formation of a condensin-like complex containing Smc and ScpA that pull DNA away from mid-cell into both cell halves.</text>
</comment>
<dbReference type="InterPro" id="IPR005234">
    <property type="entry name" value="ScpB_csome_segregation"/>
</dbReference>
<keyword evidence="2 5" id="KW-0132">Cell division</keyword>
<keyword evidence="1 5" id="KW-0963">Cytoplasm</keyword>
<name>A0A8J2YCW9_9BACL</name>
<evidence type="ECO:0000313" key="6">
    <source>
        <dbReference type="EMBL" id="GGE38367.1"/>
    </source>
</evidence>
<evidence type="ECO:0000256" key="2">
    <source>
        <dbReference type="ARBA" id="ARBA00022618"/>
    </source>
</evidence>
<dbReference type="PANTHER" id="PTHR34298:SF2">
    <property type="entry name" value="SEGREGATION AND CONDENSATION PROTEIN B"/>
    <property type="match status" value="1"/>
</dbReference>
<evidence type="ECO:0000313" key="7">
    <source>
        <dbReference type="Proteomes" id="UP000628775"/>
    </source>
</evidence>
<dbReference type="SUPFAM" id="SSF46785">
    <property type="entry name" value="Winged helix' DNA-binding domain"/>
    <property type="match status" value="2"/>
</dbReference>
<proteinExistence type="inferred from homology"/>
<evidence type="ECO:0000256" key="5">
    <source>
        <dbReference type="HAMAP-Rule" id="MF_01804"/>
    </source>
</evidence>
<dbReference type="PIRSF" id="PIRSF019345">
    <property type="entry name" value="ScpB"/>
    <property type="match status" value="1"/>
</dbReference>
<sequence>MNMKKKLPILEALLYVTGEEGLTLEQITQVLDCTTDEALEVIERYKRELLDSGRGLTLAEIAGGYQLITKPELSPYIERLVDAPKPASLTQAALETLAVIAYKQPVSRAEVEEVRGVKSEKAIHNLVAKGLIKEVGRAEGTGRAILYGVTASFLSHFGLKSIEELPPMPEDPEALQDSEADLFYSRFQQTVMDI</sequence>
<dbReference type="Pfam" id="PF04079">
    <property type="entry name" value="SMC_ScpB"/>
    <property type="match status" value="1"/>
</dbReference>
<dbReference type="GO" id="GO:0005737">
    <property type="term" value="C:cytoplasm"/>
    <property type="evidence" value="ECO:0007669"/>
    <property type="project" value="UniProtKB-SubCell"/>
</dbReference>
<dbReference type="Gene3D" id="1.10.10.10">
    <property type="entry name" value="Winged helix-like DNA-binding domain superfamily/Winged helix DNA-binding domain"/>
    <property type="match status" value="2"/>
</dbReference>
<gene>
    <name evidence="5 6" type="primary">scpB</name>
    <name evidence="6" type="ORF">GCM10011391_16460</name>
</gene>
<reference evidence="6" key="1">
    <citation type="journal article" date="2014" name="Int. J. Syst. Evol. Microbiol.">
        <title>Complete genome sequence of Corynebacterium casei LMG S-19264T (=DSM 44701T), isolated from a smear-ripened cheese.</title>
        <authorList>
            <consortium name="US DOE Joint Genome Institute (JGI-PGF)"/>
            <person name="Walter F."/>
            <person name="Albersmeier A."/>
            <person name="Kalinowski J."/>
            <person name="Ruckert C."/>
        </authorList>
    </citation>
    <scope>NUCLEOTIDE SEQUENCE</scope>
    <source>
        <strain evidence="6">CGMCC 1.15371</strain>
    </source>
</reference>
<keyword evidence="3 5" id="KW-0159">Chromosome partition</keyword>
<comment type="subunit">
    <text evidence="5">Homodimer. Homodimerization may be required to stabilize the binding of ScpA to the Smc head domains. Component of a cohesin-like complex composed of ScpA, ScpB and the Smc homodimer, in which ScpA and ScpB bind to the head domain of Smc. The presence of the three proteins is required for the association of the complex with DNA.</text>
</comment>